<keyword evidence="3" id="KW-1185">Reference proteome</keyword>
<dbReference type="RefSeq" id="WP_058357317.1">
    <property type="nucleotide sequence ID" value="NZ_CABKVG010000010.1"/>
</dbReference>
<evidence type="ECO:0008006" key="4">
    <source>
        <dbReference type="Google" id="ProtNLM"/>
    </source>
</evidence>
<evidence type="ECO:0000313" key="2">
    <source>
        <dbReference type="EMBL" id="UOO89008.1"/>
    </source>
</evidence>
<dbReference type="EMBL" id="CP091511">
    <property type="protein sequence ID" value="UOO89008.1"/>
    <property type="molecule type" value="Genomic_DNA"/>
</dbReference>
<keyword evidence="1" id="KW-0732">Signal</keyword>
<protein>
    <recommendedName>
        <fullName evidence="4">Lipoprotein</fullName>
    </recommendedName>
</protein>
<evidence type="ECO:0000313" key="3">
    <source>
        <dbReference type="Proteomes" id="UP000832011"/>
    </source>
</evidence>
<organism evidence="2 3">
    <name type="scientific">Vitreoscilla massiliensis</name>
    <dbReference type="NCBI Taxonomy" id="1689272"/>
    <lineage>
        <taxon>Bacteria</taxon>
        <taxon>Pseudomonadati</taxon>
        <taxon>Pseudomonadota</taxon>
        <taxon>Betaproteobacteria</taxon>
        <taxon>Neisseriales</taxon>
        <taxon>Neisseriaceae</taxon>
        <taxon>Vitreoscilla</taxon>
    </lineage>
</organism>
<sequence length="128" mass="14207">MPIRAIVTTALLMLCAFSTEAADFKNQKLALQGSGIDCGLDFSTDGKSVDLFLPTGEMCAPLMSLRSKWLDANTLLLVEKTSHDDLTPPRTFIYKVKSVQGQRVVLTEIWTGWGEQADQDQEYLLEAH</sequence>
<accession>A0ABY4E107</accession>
<reference evidence="2 3" key="1">
    <citation type="journal article" date="2022" name="Res Sq">
        <title>Evolution of multicellular longitudinally dividing oral cavity symbionts (Neisseriaceae).</title>
        <authorList>
            <person name="Nyongesa S."/>
            <person name="Weber P."/>
            <person name="Bernet E."/>
            <person name="Pullido F."/>
            <person name="Nieckarz M."/>
            <person name="Delaby M."/>
            <person name="Nieves C."/>
            <person name="Viehboeck T."/>
            <person name="Krause N."/>
            <person name="Rivera-Millot A."/>
            <person name="Nakamura A."/>
            <person name="Vischer N."/>
            <person name="VanNieuwenhze M."/>
            <person name="Brun Y."/>
            <person name="Cava F."/>
            <person name="Bulgheresi S."/>
            <person name="Veyrier F."/>
        </authorList>
    </citation>
    <scope>NUCLEOTIDE SEQUENCE [LARGE SCALE GENOMIC DNA]</scope>
    <source>
        <strain evidence="2 3">SN4</strain>
    </source>
</reference>
<feature type="signal peptide" evidence="1">
    <location>
        <begin position="1"/>
        <end position="21"/>
    </location>
</feature>
<evidence type="ECO:0000256" key="1">
    <source>
        <dbReference type="SAM" id="SignalP"/>
    </source>
</evidence>
<name>A0ABY4E107_9NEIS</name>
<gene>
    <name evidence="2" type="ORF">LVJ82_16420</name>
</gene>
<feature type="chain" id="PRO_5046249962" description="Lipoprotein" evidence="1">
    <location>
        <begin position="22"/>
        <end position="128"/>
    </location>
</feature>
<proteinExistence type="predicted"/>
<dbReference type="Proteomes" id="UP000832011">
    <property type="component" value="Chromosome"/>
</dbReference>